<dbReference type="InterPro" id="IPR041657">
    <property type="entry name" value="HTH_17"/>
</dbReference>
<dbReference type="RefSeq" id="WP_339095552.1">
    <property type="nucleotide sequence ID" value="NZ_CP149782.1"/>
</dbReference>
<dbReference type="AlphaFoldDB" id="A0AAU6Q231"/>
<dbReference type="EMBL" id="CP149782">
    <property type="protein sequence ID" value="WYF44334.1"/>
    <property type="molecule type" value="Genomic_DNA"/>
</dbReference>
<accession>A0AAU6Q231</accession>
<dbReference type="Pfam" id="PF12728">
    <property type="entry name" value="HTH_17"/>
    <property type="match status" value="1"/>
</dbReference>
<name>A0AAU6Q231_9DEIO</name>
<sequence length="56" mass="6235">MSDLMTLKETQAALKLSRCTVLKFIYSGELVAAKLGNCWRISADDLAAFIASRRRT</sequence>
<evidence type="ECO:0000259" key="1">
    <source>
        <dbReference type="Pfam" id="PF12728"/>
    </source>
</evidence>
<dbReference type="NCBIfam" id="TIGR01764">
    <property type="entry name" value="excise"/>
    <property type="match status" value="1"/>
</dbReference>
<proteinExistence type="predicted"/>
<protein>
    <submittedName>
        <fullName evidence="2">Helix-turn-helix domain-containing protein</fullName>
    </submittedName>
</protein>
<gene>
    <name evidence="2" type="ORF">WDJ50_13195</name>
</gene>
<reference evidence="2" key="1">
    <citation type="submission" date="2024-03" db="EMBL/GenBank/DDBJ databases">
        <title>Deinococcus weizhi sp. nov., isolated from human skin.</title>
        <authorList>
            <person name="Wei Z."/>
            <person name="Tian F."/>
            <person name="Yang C."/>
            <person name="Xin L.T."/>
            <person name="Wen Z.J."/>
            <person name="Lan K.C."/>
            <person name="Yu L."/>
            <person name="Zhe W."/>
            <person name="Dan F.D."/>
            <person name="Jun W."/>
            <person name="Rui Z."/>
            <person name="Yong X.J."/>
            <person name="Ting Y."/>
            <person name="Wei X."/>
            <person name="Xu Z.G."/>
            <person name="Xin Z."/>
            <person name="Dong F.G."/>
            <person name="Ni X.M."/>
            <person name="Zheng M.G."/>
            <person name="Chun Y."/>
            <person name="Qian W.X."/>
        </authorList>
    </citation>
    <scope>NUCLEOTIDE SEQUENCE</scope>
    <source>
        <strain evidence="2">VB142</strain>
    </source>
</reference>
<organism evidence="2">
    <name type="scientific">Deinococcus sp. VB142</name>
    <dbReference type="NCBI Taxonomy" id="3112952"/>
    <lineage>
        <taxon>Bacteria</taxon>
        <taxon>Thermotogati</taxon>
        <taxon>Deinococcota</taxon>
        <taxon>Deinococci</taxon>
        <taxon>Deinococcales</taxon>
        <taxon>Deinococcaceae</taxon>
        <taxon>Deinococcus</taxon>
    </lineage>
</organism>
<dbReference type="GO" id="GO:0003677">
    <property type="term" value="F:DNA binding"/>
    <property type="evidence" value="ECO:0007669"/>
    <property type="project" value="InterPro"/>
</dbReference>
<dbReference type="InterPro" id="IPR010093">
    <property type="entry name" value="SinI_DNA-bd"/>
</dbReference>
<feature type="domain" description="Helix-turn-helix" evidence="1">
    <location>
        <begin position="4"/>
        <end position="54"/>
    </location>
</feature>
<evidence type="ECO:0000313" key="2">
    <source>
        <dbReference type="EMBL" id="WYF44334.1"/>
    </source>
</evidence>